<accession>A0ABR5YBL5</accession>
<dbReference type="SUPFAM" id="SSF54593">
    <property type="entry name" value="Glyoxalase/Bleomycin resistance protein/Dihydroxybiphenyl dioxygenase"/>
    <property type="match status" value="1"/>
</dbReference>
<dbReference type="InterPro" id="IPR037523">
    <property type="entry name" value="VOC_core"/>
</dbReference>
<sequence>MLETALYVTDLDRSVTFFADDLGRPVLLRNERMAAFDAGRRSVLLLFAQGQSAESMAVPGGAIPGHDGAGRLHMAFAIADADYAAWRDHLEQRGIALTSEIRWPGGGRSLYFDDPDGHVIELATPGLWPNY</sequence>
<keyword evidence="3" id="KW-1185">Reference proteome</keyword>
<feature type="domain" description="VOC" evidence="1">
    <location>
        <begin position="1"/>
        <end position="125"/>
    </location>
</feature>
<dbReference type="EMBL" id="LQQO01000017">
    <property type="protein sequence ID" value="KZE13686.1"/>
    <property type="molecule type" value="Genomic_DNA"/>
</dbReference>
<dbReference type="PANTHER" id="PTHR21366:SF22">
    <property type="entry name" value="VOC DOMAIN-CONTAINING PROTEIN"/>
    <property type="match status" value="1"/>
</dbReference>
<name>A0ABR5YBL5_9SPHN</name>
<reference evidence="3" key="1">
    <citation type="submission" date="2016-01" db="EMBL/GenBank/DDBJ databases">
        <title>Draft genome of Chromobacterium sp. F49.</title>
        <authorList>
            <person name="Hong K.W."/>
        </authorList>
    </citation>
    <scope>NUCLEOTIDE SEQUENCE [LARGE SCALE GENOMIC DNA]</scope>
    <source>
        <strain evidence="3">CN3</strain>
    </source>
</reference>
<gene>
    <name evidence="2" type="ORF">AVT10_15195</name>
</gene>
<evidence type="ECO:0000313" key="3">
    <source>
        <dbReference type="Proteomes" id="UP000076609"/>
    </source>
</evidence>
<protein>
    <submittedName>
        <fullName evidence="2">Glyoxalase</fullName>
    </submittedName>
</protein>
<dbReference type="Proteomes" id="UP000076609">
    <property type="component" value="Unassembled WGS sequence"/>
</dbReference>
<dbReference type="Gene3D" id="3.10.180.10">
    <property type="entry name" value="2,3-Dihydroxybiphenyl 1,2-Dioxygenase, domain 1"/>
    <property type="match status" value="1"/>
</dbReference>
<dbReference type="Pfam" id="PF00903">
    <property type="entry name" value="Glyoxalase"/>
    <property type="match status" value="1"/>
</dbReference>
<organism evidence="2 3">
    <name type="scientific">Sphingomonas hankookensis</name>
    <dbReference type="NCBI Taxonomy" id="563996"/>
    <lineage>
        <taxon>Bacteria</taxon>
        <taxon>Pseudomonadati</taxon>
        <taxon>Pseudomonadota</taxon>
        <taxon>Alphaproteobacteria</taxon>
        <taxon>Sphingomonadales</taxon>
        <taxon>Sphingomonadaceae</taxon>
        <taxon>Sphingomonas</taxon>
    </lineage>
</organism>
<dbReference type="PROSITE" id="PS51819">
    <property type="entry name" value="VOC"/>
    <property type="match status" value="1"/>
</dbReference>
<evidence type="ECO:0000259" key="1">
    <source>
        <dbReference type="PROSITE" id="PS51819"/>
    </source>
</evidence>
<dbReference type="PANTHER" id="PTHR21366">
    <property type="entry name" value="GLYOXALASE FAMILY PROTEIN"/>
    <property type="match status" value="1"/>
</dbReference>
<evidence type="ECO:0000313" key="2">
    <source>
        <dbReference type="EMBL" id="KZE13686.1"/>
    </source>
</evidence>
<dbReference type="InterPro" id="IPR029068">
    <property type="entry name" value="Glyas_Bleomycin-R_OHBP_Dase"/>
</dbReference>
<comment type="caution">
    <text evidence="2">The sequence shown here is derived from an EMBL/GenBank/DDBJ whole genome shotgun (WGS) entry which is preliminary data.</text>
</comment>
<dbReference type="InterPro" id="IPR004360">
    <property type="entry name" value="Glyas_Fos-R_dOase_dom"/>
</dbReference>
<dbReference type="InterPro" id="IPR050383">
    <property type="entry name" value="GlyoxalaseI/FosfomycinResist"/>
</dbReference>
<proteinExistence type="predicted"/>